<feature type="region of interest" description="Disordered" evidence="1">
    <location>
        <begin position="205"/>
        <end position="225"/>
    </location>
</feature>
<sequence>MPTAAQRLRLGHVWGRQTRIGILARILWEVFTEHVLEPLMVARPGAARLGAGAAHRRSARHGRSAVVSRIAHSIILTPGARQPRRQLGDVLVGVVEEAAPDASGHVRTIGTHRGPGRRRRRRGGGGRVARDGRDAAARRLDHAQLLPVVREGPVAVGRPQAVPRRRLARFVVGVFGRRSRRDRPRRDLRLLFYAASLLADSTTRRSGCETREARRAQVPVSPHASHPLAPPLTAAVGCWIGSGRGGL</sequence>
<name>A0A6A5VQC9_9PLEO</name>
<dbReference type="Proteomes" id="UP000800036">
    <property type="component" value="Unassembled WGS sequence"/>
</dbReference>
<proteinExistence type="predicted"/>
<feature type="compositionally biased region" description="Basic residues" evidence="1">
    <location>
        <begin position="114"/>
        <end position="124"/>
    </location>
</feature>
<accession>A0A6A5VQC9</accession>
<organism evidence="2 3">
    <name type="scientific">Bimuria novae-zelandiae CBS 107.79</name>
    <dbReference type="NCBI Taxonomy" id="1447943"/>
    <lineage>
        <taxon>Eukaryota</taxon>
        <taxon>Fungi</taxon>
        <taxon>Dikarya</taxon>
        <taxon>Ascomycota</taxon>
        <taxon>Pezizomycotina</taxon>
        <taxon>Dothideomycetes</taxon>
        <taxon>Pleosporomycetidae</taxon>
        <taxon>Pleosporales</taxon>
        <taxon>Massarineae</taxon>
        <taxon>Didymosphaeriaceae</taxon>
        <taxon>Bimuria</taxon>
    </lineage>
</organism>
<evidence type="ECO:0000313" key="3">
    <source>
        <dbReference type="Proteomes" id="UP000800036"/>
    </source>
</evidence>
<feature type="region of interest" description="Disordered" evidence="1">
    <location>
        <begin position="105"/>
        <end position="132"/>
    </location>
</feature>
<protein>
    <submittedName>
        <fullName evidence="2">Uncharacterized protein</fullName>
    </submittedName>
</protein>
<feature type="compositionally biased region" description="Basic and acidic residues" evidence="1">
    <location>
        <begin position="205"/>
        <end position="215"/>
    </location>
</feature>
<reference evidence="2" key="1">
    <citation type="journal article" date="2020" name="Stud. Mycol.">
        <title>101 Dothideomycetes genomes: a test case for predicting lifestyles and emergence of pathogens.</title>
        <authorList>
            <person name="Haridas S."/>
            <person name="Albert R."/>
            <person name="Binder M."/>
            <person name="Bloem J."/>
            <person name="Labutti K."/>
            <person name="Salamov A."/>
            <person name="Andreopoulos B."/>
            <person name="Baker S."/>
            <person name="Barry K."/>
            <person name="Bills G."/>
            <person name="Bluhm B."/>
            <person name="Cannon C."/>
            <person name="Castanera R."/>
            <person name="Culley D."/>
            <person name="Daum C."/>
            <person name="Ezra D."/>
            <person name="Gonzalez J."/>
            <person name="Henrissat B."/>
            <person name="Kuo A."/>
            <person name="Liang C."/>
            <person name="Lipzen A."/>
            <person name="Lutzoni F."/>
            <person name="Magnuson J."/>
            <person name="Mondo S."/>
            <person name="Nolan M."/>
            <person name="Ohm R."/>
            <person name="Pangilinan J."/>
            <person name="Park H.-J."/>
            <person name="Ramirez L."/>
            <person name="Alfaro M."/>
            <person name="Sun H."/>
            <person name="Tritt A."/>
            <person name="Yoshinaga Y."/>
            <person name="Zwiers L.-H."/>
            <person name="Turgeon B."/>
            <person name="Goodwin S."/>
            <person name="Spatafora J."/>
            <person name="Crous P."/>
            <person name="Grigoriev I."/>
        </authorList>
    </citation>
    <scope>NUCLEOTIDE SEQUENCE</scope>
    <source>
        <strain evidence="2">CBS 107.79</strain>
    </source>
</reference>
<dbReference type="AlphaFoldDB" id="A0A6A5VQC9"/>
<evidence type="ECO:0000256" key="1">
    <source>
        <dbReference type="SAM" id="MobiDB-lite"/>
    </source>
</evidence>
<gene>
    <name evidence="2" type="ORF">BU23DRAFT_100141</name>
</gene>
<dbReference type="EMBL" id="ML976657">
    <property type="protein sequence ID" value="KAF1979524.1"/>
    <property type="molecule type" value="Genomic_DNA"/>
</dbReference>
<keyword evidence="3" id="KW-1185">Reference proteome</keyword>
<evidence type="ECO:0000313" key="2">
    <source>
        <dbReference type="EMBL" id="KAF1979524.1"/>
    </source>
</evidence>